<protein>
    <submittedName>
        <fullName evidence="3">3-oxoacyl-[acyl-carrier protein] reductase</fullName>
    </submittedName>
</protein>
<dbReference type="PRINTS" id="PR00081">
    <property type="entry name" value="GDHRDH"/>
</dbReference>
<sequence>MIGLTKAVALQYAKDNMRVNALCPGVTATAMIRQTMDRDEAARKMIEGHAPIGRVADPREVAEAAIWLASGAASFITGHALVVDGGFLAQ</sequence>
<dbReference type="EMBL" id="BHYM01000045">
    <property type="protein sequence ID" value="GCE41598.1"/>
    <property type="molecule type" value="Genomic_DNA"/>
</dbReference>
<dbReference type="InterPro" id="IPR036291">
    <property type="entry name" value="NAD(P)-bd_dom_sf"/>
</dbReference>
<dbReference type="PANTHER" id="PTHR24321">
    <property type="entry name" value="DEHYDROGENASES, SHORT CHAIN"/>
    <property type="match status" value="1"/>
</dbReference>
<dbReference type="AlphaFoldDB" id="A0A402CDD4"/>
<proteinExistence type="inferred from homology"/>
<dbReference type="PANTHER" id="PTHR24321:SF8">
    <property type="entry name" value="ESTRADIOL 17-BETA-DEHYDROGENASE 8-RELATED"/>
    <property type="match status" value="1"/>
</dbReference>
<organism evidence="3 4">
    <name type="scientific">Rhodococcus wratislaviensis</name>
    <name type="common">Tsukamurella wratislaviensis</name>
    <dbReference type="NCBI Taxonomy" id="44752"/>
    <lineage>
        <taxon>Bacteria</taxon>
        <taxon>Bacillati</taxon>
        <taxon>Actinomycetota</taxon>
        <taxon>Actinomycetes</taxon>
        <taxon>Mycobacteriales</taxon>
        <taxon>Nocardiaceae</taxon>
        <taxon>Rhodococcus</taxon>
    </lineage>
</organism>
<evidence type="ECO:0000313" key="3">
    <source>
        <dbReference type="EMBL" id="GCE41598.1"/>
    </source>
</evidence>
<accession>A0A402CDD4</accession>
<evidence type="ECO:0000256" key="1">
    <source>
        <dbReference type="ARBA" id="ARBA00006484"/>
    </source>
</evidence>
<dbReference type="Proteomes" id="UP000287519">
    <property type="component" value="Unassembled WGS sequence"/>
</dbReference>
<name>A0A402CDD4_RHOWR</name>
<comment type="caution">
    <text evidence="3">The sequence shown here is derived from an EMBL/GenBank/DDBJ whole genome shotgun (WGS) entry which is preliminary data.</text>
</comment>
<dbReference type="InterPro" id="IPR002347">
    <property type="entry name" value="SDR_fam"/>
</dbReference>
<dbReference type="Pfam" id="PF13561">
    <property type="entry name" value="adh_short_C2"/>
    <property type="match status" value="1"/>
</dbReference>
<gene>
    <name evidence="3" type="ORF">Rhow_005257</name>
</gene>
<dbReference type="SUPFAM" id="SSF51735">
    <property type="entry name" value="NAD(P)-binding Rossmann-fold domains"/>
    <property type="match status" value="1"/>
</dbReference>
<keyword evidence="2" id="KW-0560">Oxidoreductase</keyword>
<evidence type="ECO:0000256" key="2">
    <source>
        <dbReference type="ARBA" id="ARBA00023002"/>
    </source>
</evidence>
<keyword evidence="4" id="KW-1185">Reference proteome</keyword>
<evidence type="ECO:0000313" key="4">
    <source>
        <dbReference type="Proteomes" id="UP000287519"/>
    </source>
</evidence>
<reference evidence="3 4" key="1">
    <citation type="submission" date="2018-11" db="EMBL/GenBank/DDBJ databases">
        <title>Microbial catabolism of amino acid.</title>
        <authorList>
            <person name="Hibi M."/>
            <person name="Ogawa J."/>
        </authorList>
    </citation>
    <scope>NUCLEOTIDE SEQUENCE [LARGE SCALE GENOMIC DNA]</scope>
    <source>
        <strain evidence="3 4">C31-06</strain>
    </source>
</reference>
<comment type="similarity">
    <text evidence="1">Belongs to the short-chain dehydrogenases/reductases (SDR) family.</text>
</comment>
<dbReference type="Gene3D" id="3.40.50.720">
    <property type="entry name" value="NAD(P)-binding Rossmann-like Domain"/>
    <property type="match status" value="1"/>
</dbReference>
<dbReference type="GO" id="GO:0016491">
    <property type="term" value="F:oxidoreductase activity"/>
    <property type="evidence" value="ECO:0007669"/>
    <property type="project" value="UniProtKB-KW"/>
</dbReference>